<evidence type="ECO:0000313" key="2">
    <source>
        <dbReference type="EMBL" id="PTQ89160.1"/>
    </source>
</evidence>
<protein>
    <recommendedName>
        <fullName evidence="4">DUF4124 domain-containing protein</fullName>
    </recommendedName>
</protein>
<feature type="coiled-coil region" evidence="1">
    <location>
        <begin position="141"/>
        <end position="168"/>
    </location>
</feature>
<organism evidence="2 3">
    <name type="scientific">Agitococcus lubricus</name>
    <dbReference type="NCBI Taxonomy" id="1077255"/>
    <lineage>
        <taxon>Bacteria</taxon>
        <taxon>Pseudomonadati</taxon>
        <taxon>Pseudomonadota</taxon>
        <taxon>Gammaproteobacteria</taxon>
        <taxon>Moraxellales</taxon>
        <taxon>Moraxellaceae</taxon>
        <taxon>Agitococcus</taxon>
    </lineage>
</organism>
<dbReference type="EMBL" id="QAON01000008">
    <property type="protein sequence ID" value="PTQ89160.1"/>
    <property type="molecule type" value="Genomic_DNA"/>
</dbReference>
<dbReference type="OrthoDB" id="6711589at2"/>
<sequence>MIAAPATKGSSTGGAKQLYRYYDDKGRPTVSDQLTDEHVSRGYDIVNRHMQLIKRVPPFDANAYARDKAKRDAALIQAAEDKRIQRLFGSVRDAELARNRQVDTLDSSINFNTLQLIRIKRLRAEAVEDAASAERKGEVPSKKLKSQIADYDGQIKDLEQLIASQRSDQDKVKSDFIPIIKRLGELEDASTDSSISANATFNKPN</sequence>
<keyword evidence="1" id="KW-0175">Coiled coil</keyword>
<gene>
    <name evidence="2" type="ORF">C8N29_10841</name>
</gene>
<evidence type="ECO:0008006" key="4">
    <source>
        <dbReference type="Google" id="ProtNLM"/>
    </source>
</evidence>
<dbReference type="Proteomes" id="UP000244223">
    <property type="component" value="Unassembled WGS sequence"/>
</dbReference>
<reference evidence="2 3" key="1">
    <citation type="submission" date="2018-04" db="EMBL/GenBank/DDBJ databases">
        <title>Genomic Encyclopedia of Archaeal and Bacterial Type Strains, Phase II (KMG-II): from individual species to whole genera.</title>
        <authorList>
            <person name="Goeker M."/>
        </authorList>
    </citation>
    <scope>NUCLEOTIDE SEQUENCE [LARGE SCALE GENOMIC DNA]</scope>
    <source>
        <strain evidence="2 3">DSM 5822</strain>
    </source>
</reference>
<comment type="caution">
    <text evidence="2">The sequence shown here is derived from an EMBL/GenBank/DDBJ whole genome shotgun (WGS) entry which is preliminary data.</text>
</comment>
<name>A0A2T5IYS5_9GAMM</name>
<dbReference type="RefSeq" id="WP_107865802.1">
    <property type="nucleotide sequence ID" value="NZ_QAON01000008.1"/>
</dbReference>
<keyword evidence="3" id="KW-1185">Reference proteome</keyword>
<evidence type="ECO:0000313" key="3">
    <source>
        <dbReference type="Proteomes" id="UP000244223"/>
    </source>
</evidence>
<proteinExistence type="predicted"/>
<dbReference type="AlphaFoldDB" id="A0A2T5IYS5"/>
<accession>A0A2T5IYS5</accession>
<evidence type="ECO:0000256" key="1">
    <source>
        <dbReference type="SAM" id="Coils"/>
    </source>
</evidence>